<reference evidence="3 4" key="1">
    <citation type="submission" date="2019-04" db="EMBL/GenBank/DDBJ databases">
        <title>Friends and foes A comparative genomics study of 23 Aspergillus species from section Flavi.</title>
        <authorList>
            <consortium name="DOE Joint Genome Institute"/>
            <person name="Kjaerbolling I."/>
            <person name="Vesth T."/>
            <person name="Frisvad J.C."/>
            <person name="Nybo J.L."/>
            <person name="Theobald S."/>
            <person name="Kildgaard S."/>
            <person name="Isbrandt T."/>
            <person name="Kuo A."/>
            <person name="Sato A."/>
            <person name="Lyhne E.K."/>
            <person name="Kogle M.E."/>
            <person name="Wiebenga A."/>
            <person name="Kun R.S."/>
            <person name="Lubbers R.J."/>
            <person name="Makela M.R."/>
            <person name="Barry K."/>
            <person name="Chovatia M."/>
            <person name="Clum A."/>
            <person name="Daum C."/>
            <person name="Haridas S."/>
            <person name="He G."/>
            <person name="LaButti K."/>
            <person name="Lipzen A."/>
            <person name="Mondo S."/>
            <person name="Riley R."/>
            <person name="Salamov A."/>
            <person name="Simmons B.A."/>
            <person name="Magnuson J.K."/>
            <person name="Henrissat B."/>
            <person name="Mortensen U.H."/>
            <person name="Larsen T.O."/>
            <person name="Devries R.P."/>
            <person name="Grigoriev I.V."/>
            <person name="Machida M."/>
            <person name="Baker S.E."/>
            <person name="Andersen M.R."/>
        </authorList>
    </citation>
    <scope>NUCLEOTIDE SEQUENCE [LARGE SCALE GENOMIC DNA]</scope>
    <source>
        <strain evidence="3 4">CBS 151.66</strain>
    </source>
</reference>
<feature type="transmembrane region" description="Helical" evidence="1">
    <location>
        <begin position="481"/>
        <end position="511"/>
    </location>
</feature>
<name>A0A5N5WYW3_9EURO</name>
<protein>
    <submittedName>
        <fullName evidence="3">FAD/NAD(P)-binding domain-containing protein</fullName>
    </submittedName>
</protein>
<dbReference type="EMBL" id="ML732237">
    <property type="protein sequence ID" value="KAB8072885.1"/>
    <property type="molecule type" value="Genomic_DNA"/>
</dbReference>
<feature type="domain" description="Amine oxidase" evidence="2">
    <location>
        <begin position="17"/>
        <end position="287"/>
    </location>
</feature>
<dbReference type="SUPFAM" id="SSF51905">
    <property type="entry name" value="FAD/NAD(P)-binding domain"/>
    <property type="match status" value="1"/>
</dbReference>
<dbReference type="PANTHER" id="PTHR42923:SF17">
    <property type="entry name" value="AMINE OXIDASE DOMAIN-CONTAINING PROTEIN"/>
    <property type="match status" value="1"/>
</dbReference>
<keyword evidence="1" id="KW-0472">Membrane</keyword>
<evidence type="ECO:0000313" key="4">
    <source>
        <dbReference type="Proteomes" id="UP000326565"/>
    </source>
</evidence>
<keyword evidence="1" id="KW-0812">Transmembrane</keyword>
<evidence type="ECO:0000313" key="3">
    <source>
        <dbReference type="EMBL" id="KAB8072885.1"/>
    </source>
</evidence>
<dbReference type="Gene3D" id="1.10.405.10">
    <property type="entry name" value="Guanine Nucleotide Dissociation Inhibitor, domain 1"/>
    <property type="match status" value="1"/>
</dbReference>
<organism evidence="3 4">
    <name type="scientific">Aspergillus leporis</name>
    <dbReference type="NCBI Taxonomy" id="41062"/>
    <lineage>
        <taxon>Eukaryota</taxon>
        <taxon>Fungi</taxon>
        <taxon>Dikarya</taxon>
        <taxon>Ascomycota</taxon>
        <taxon>Pezizomycotina</taxon>
        <taxon>Eurotiomycetes</taxon>
        <taxon>Eurotiomycetidae</taxon>
        <taxon>Eurotiales</taxon>
        <taxon>Aspergillaceae</taxon>
        <taxon>Aspergillus</taxon>
        <taxon>Aspergillus subgen. Circumdati</taxon>
    </lineage>
</organism>
<sequence length="519" mass="57687">MPLAQSKLVAIIGGGCTGITCFWALQHSAHDAHLFEASSTLGGRIKSLPFEHNGNEIDVNTETPSFNAESSPNLLSFLRYLGISTSAVPFCFGATNGLDTQQWCGGVLRTILLHPWMLCSLETYHVLLDIIWFNYLAMDILVADYRSRASNDAQQPISTHEYLLKEGYSNSLCDKYLAPLLSTLWGTNVGKLLPQFPAEALVRCLRDHKLFRTQRTTPDFRRINAGTSHLIQSMASSFPFEKVHLNTRVREIVRLGKKEYAISTDGGELHFDHIVFAVDNDEVLNILGSNIDAEQKEIIQGLRTTKNIAVLHSDPLLTPNIDRSWPASNYMIAPTQYGPLSSPTRKSSLTYNVNSLQDIPTCLFDRLFITLNPYTPPHPRFAHSVWEFTDPELSPTTLLAQSHLPAVQNKRGLSYGFRWTGRGFLEDAVTSGLEIAIEHLGAKVPFKVDYHPDPLDSSKGPCLDLGLKEHLIRTVLCLVRVYVLVFEIAWILLGALGFPVSGIGVMFGWILRGGGVLKS</sequence>
<accession>A0A5N5WYW3</accession>
<gene>
    <name evidence="3" type="ORF">BDV29DRAFT_144009</name>
</gene>
<dbReference type="OrthoDB" id="5977668at2759"/>
<dbReference type="Gene3D" id="3.90.660.10">
    <property type="match status" value="1"/>
</dbReference>
<dbReference type="AlphaFoldDB" id="A0A5N5WYW3"/>
<dbReference type="PANTHER" id="PTHR42923">
    <property type="entry name" value="PROTOPORPHYRINOGEN OXIDASE"/>
    <property type="match status" value="1"/>
</dbReference>
<dbReference type="InterPro" id="IPR002937">
    <property type="entry name" value="Amino_oxidase"/>
</dbReference>
<dbReference type="Gene3D" id="3.50.50.60">
    <property type="entry name" value="FAD/NAD(P)-binding domain"/>
    <property type="match status" value="1"/>
</dbReference>
<proteinExistence type="predicted"/>
<keyword evidence="1" id="KW-1133">Transmembrane helix</keyword>
<keyword evidence="4" id="KW-1185">Reference proteome</keyword>
<evidence type="ECO:0000259" key="2">
    <source>
        <dbReference type="Pfam" id="PF01593"/>
    </source>
</evidence>
<dbReference type="InterPro" id="IPR036188">
    <property type="entry name" value="FAD/NAD-bd_sf"/>
</dbReference>
<dbReference type="Proteomes" id="UP000326565">
    <property type="component" value="Unassembled WGS sequence"/>
</dbReference>
<dbReference type="Pfam" id="PF01593">
    <property type="entry name" value="Amino_oxidase"/>
    <property type="match status" value="1"/>
</dbReference>
<dbReference type="InterPro" id="IPR050464">
    <property type="entry name" value="Zeta_carotene_desat/Oxidored"/>
</dbReference>
<dbReference type="GO" id="GO:0016491">
    <property type="term" value="F:oxidoreductase activity"/>
    <property type="evidence" value="ECO:0007669"/>
    <property type="project" value="InterPro"/>
</dbReference>
<evidence type="ECO:0000256" key="1">
    <source>
        <dbReference type="SAM" id="Phobius"/>
    </source>
</evidence>